<sequence length="301" mass="35433">MNTYTETIKISDYTKKHFKDHTLLKIETTGLSKFTDSVFILATLEVNTGLLTIKYLSNLKDEFELISSLPTTNLITFNGDFDMSFLREKFKFYKIDFSVESFSLHKYLKNFNFILNLSSLKQKEIEKYLGLVRPKYISGFKIANSIKKYLISKEEDNICDVITHAKDSLVYLDKSLKIIEEIEPLINFKINEYNFRVEKFNFKNNFLTIQGQTELESELEINSFYHSLRVSEKTFKLQLEIKEGKYSDDELVFYVLNKNGELTNHSNIASPHQIHLLYYKNPIWENILELTKNHLSKLFVI</sequence>
<gene>
    <name evidence="2" type="ORF">SAMN00017477_0379</name>
</gene>
<protein>
    <submittedName>
        <fullName evidence="2">RNase_H superfamily protein</fullName>
    </submittedName>
</protein>
<dbReference type="SUPFAM" id="SSF53098">
    <property type="entry name" value="Ribonuclease H-like"/>
    <property type="match status" value="1"/>
</dbReference>
<dbReference type="AlphaFoldDB" id="A0A1W1UKS7"/>
<name>A0A1W1UKS7_PEPAS</name>
<dbReference type="Pfam" id="PF13482">
    <property type="entry name" value="RNase_H_2"/>
    <property type="match status" value="1"/>
</dbReference>
<dbReference type="STRING" id="573058.SAMN00017477_0379"/>
<feature type="domain" description="YprB ribonuclease H-like" evidence="1">
    <location>
        <begin position="25"/>
        <end position="172"/>
    </location>
</feature>
<dbReference type="RefSeq" id="WP_084230065.1">
    <property type="nucleotide sequence ID" value="NZ_FWWR01000009.1"/>
</dbReference>
<evidence type="ECO:0000259" key="1">
    <source>
        <dbReference type="Pfam" id="PF13482"/>
    </source>
</evidence>
<accession>A0A1W1UKS7</accession>
<evidence type="ECO:0000313" key="2">
    <source>
        <dbReference type="EMBL" id="SMB81728.1"/>
    </source>
</evidence>
<dbReference type="EMBL" id="FWWR01000009">
    <property type="protein sequence ID" value="SMB81728.1"/>
    <property type="molecule type" value="Genomic_DNA"/>
</dbReference>
<reference evidence="3" key="1">
    <citation type="submission" date="2017-04" db="EMBL/GenBank/DDBJ databases">
        <authorList>
            <person name="Varghese N."/>
            <person name="Submissions S."/>
        </authorList>
    </citation>
    <scope>NUCLEOTIDE SEQUENCE [LARGE SCALE GENOMIC DNA]</scope>
    <source>
        <strain evidence="3">DSM 20463</strain>
    </source>
</reference>
<dbReference type="InterPro" id="IPR038720">
    <property type="entry name" value="YprB_RNase_H-like_dom"/>
</dbReference>
<evidence type="ECO:0000313" key="3">
    <source>
        <dbReference type="Proteomes" id="UP000192368"/>
    </source>
</evidence>
<proteinExistence type="predicted"/>
<dbReference type="Proteomes" id="UP000192368">
    <property type="component" value="Unassembled WGS sequence"/>
</dbReference>
<organism evidence="2 3">
    <name type="scientific">Peptoniphilus asaccharolyticus DSM 20463</name>
    <dbReference type="NCBI Taxonomy" id="573058"/>
    <lineage>
        <taxon>Bacteria</taxon>
        <taxon>Bacillati</taxon>
        <taxon>Bacillota</taxon>
        <taxon>Tissierellia</taxon>
        <taxon>Tissierellales</taxon>
        <taxon>Peptoniphilaceae</taxon>
        <taxon>Peptoniphilus</taxon>
    </lineage>
</organism>
<dbReference type="InterPro" id="IPR012337">
    <property type="entry name" value="RNaseH-like_sf"/>
</dbReference>
<dbReference type="OrthoDB" id="9790530at2"/>
<keyword evidence="3" id="KW-1185">Reference proteome</keyword>